<dbReference type="Proteomes" id="UP000310158">
    <property type="component" value="Unassembled WGS sequence"/>
</dbReference>
<organism evidence="1 2">
    <name type="scientific">Bondarzewia mesenterica</name>
    <dbReference type="NCBI Taxonomy" id="1095465"/>
    <lineage>
        <taxon>Eukaryota</taxon>
        <taxon>Fungi</taxon>
        <taxon>Dikarya</taxon>
        <taxon>Basidiomycota</taxon>
        <taxon>Agaricomycotina</taxon>
        <taxon>Agaricomycetes</taxon>
        <taxon>Russulales</taxon>
        <taxon>Bondarzewiaceae</taxon>
        <taxon>Bondarzewia</taxon>
    </lineage>
</organism>
<reference evidence="1 2" key="1">
    <citation type="submission" date="2019-02" db="EMBL/GenBank/DDBJ databases">
        <title>Genome sequencing of the rare red list fungi Bondarzewia mesenterica.</title>
        <authorList>
            <person name="Buettner E."/>
            <person name="Kellner H."/>
        </authorList>
    </citation>
    <scope>NUCLEOTIDE SEQUENCE [LARGE SCALE GENOMIC DNA]</scope>
    <source>
        <strain evidence="1 2">DSM 108281</strain>
    </source>
</reference>
<accession>A0A4S4M009</accession>
<gene>
    <name evidence="1" type="ORF">EW146_g2816</name>
</gene>
<evidence type="ECO:0000313" key="2">
    <source>
        <dbReference type="Proteomes" id="UP000310158"/>
    </source>
</evidence>
<keyword evidence="2" id="KW-1185">Reference proteome</keyword>
<sequence>MDDSHCAYRTHVHTTVPTNRLKESFEEDPRLQSELQFRRTYLSVPTRDRLTVHDDQVPSCAGPLCLVRAREQRFDPFQVVRTRLPHDQKNAKDDR</sequence>
<evidence type="ECO:0000313" key="1">
    <source>
        <dbReference type="EMBL" id="THH18115.1"/>
    </source>
</evidence>
<dbReference type="AlphaFoldDB" id="A0A4S4M009"/>
<protein>
    <submittedName>
        <fullName evidence="1">Uncharacterized protein</fullName>
    </submittedName>
</protein>
<proteinExistence type="predicted"/>
<name>A0A4S4M009_9AGAM</name>
<comment type="caution">
    <text evidence="1">The sequence shown here is derived from an EMBL/GenBank/DDBJ whole genome shotgun (WGS) entry which is preliminary data.</text>
</comment>
<dbReference type="EMBL" id="SGPL01000086">
    <property type="protein sequence ID" value="THH18115.1"/>
    <property type="molecule type" value="Genomic_DNA"/>
</dbReference>